<dbReference type="EMBL" id="JAEAOA010001323">
    <property type="protein sequence ID" value="KAK3595524.1"/>
    <property type="molecule type" value="Genomic_DNA"/>
</dbReference>
<proteinExistence type="predicted"/>
<reference evidence="1" key="1">
    <citation type="journal article" date="2021" name="Genome Biol. Evol.">
        <title>A High-Quality Reference Genome for a Parasitic Bivalve with Doubly Uniparental Inheritance (Bivalvia: Unionida).</title>
        <authorList>
            <person name="Smith C.H."/>
        </authorList>
    </citation>
    <scope>NUCLEOTIDE SEQUENCE</scope>
    <source>
        <strain evidence="1">CHS0354</strain>
    </source>
</reference>
<accession>A0AAE0SP87</accession>
<evidence type="ECO:0000313" key="2">
    <source>
        <dbReference type="Proteomes" id="UP001195483"/>
    </source>
</evidence>
<reference evidence="1" key="2">
    <citation type="journal article" date="2021" name="Genome Biol. Evol.">
        <title>Developing a high-quality reference genome for a parasitic bivalve with doubly uniparental inheritance (Bivalvia: Unionida).</title>
        <authorList>
            <person name="Smith C.H."/>
        </authorList>
    </citation>
    <scope>NUCLEOTIDE SEQUENCE</scope>
    <source>
        <strain evidence="1">CHS0354</strain>
        <tissue evidence="1">Mantle</tissue>
    </source>
</reference>
<dbReference type="Proteomes" id="UP001195483">
    <property type="component" value="Unassembled WGS sequence"/>
</dbReference>
<evidence type="ECO:0000313" key="1">
    <source>
        <dbReference type="EMBL" id="KAK3595524.1"/>
    </source>
</evidence>
<keyword evidence="2" id="KW-1185">Reference proteome</keyword>
<comment type="caution">
    <text evidence="1">The sequence shown here is derived from an EMBL/GenBank/DDBJ whole genome shotgun (WGS) entry which is preliminary data.</text>
</comment>
<sequence>MDETDQIVFDDVFIKLLLLAWNKVSLHDKSTEIATIEYQQGDIWKLRCNLLEADMGVGPERLQPIFSNNYRRMCFIIALIV</sequence>
<protein>
    <submittedName>
        <fullName evidence="1">Uncharacterized protein</fullName>
    </submittedName>
</protein>
<name>A0AAE0SP87_9BIVA</name>
<dbReference type="AlphaFoldDB" id="A0AAE0SP87"/>
<gene>
    <name evidence="1" type="ORF">CHS0354_021624</name>
</gene>
<organism evidence="1 2">
    <name type="scientific">Potamilus streckersoni</name>
    <dbReference type="NCBI Taxonomy" id="2493646"/>
    <lineage>
        <taxon>Eukaryota</taxon>
        <taxon>Metazoa</taxon>
        <taxon>Spiralia</taxon>
        <taxon>Lophotrochozoa</taxon>
        <taxon>Mollusca</taxon>
        <taxon>Bivalvia</taxon>
        <taxon>Autobranchia</taxon>
        <taxon>Heteroconchia</taxon>
        <taxon>Palaeoheterodonta</taxon>
        <taxon>Unionida</taxon>
        <taxon>Unionoidea</taxon>
        <taxon>Unionidae</taxon>
        <taxon>Ambleminae</taxon>
        <taxon>Lampsilini</taxon>
        <taxon>Potamilus</taxon>
    </lineage>
</organism>
<reference evidence="1" key="3">
    <citation type="submission" date="2023-05" db="EMBL/GenBank/DDBJ databases">
        <authorList>
            <person name="Smith C.H."/>
        </authorList>
    </citation>
    <scope>NUCLEOTIDE SEQUENCE</scope>
    <source>
        <strain evidence="1">CHS0354</strain>
        <tissue evidence="1">Mantle</tissue>
    </source>
</reference>